<protein>
    <submittedName>
        <fullName evidence="2">Unnamed protein product</fullName>
    </submittedName>
</protein>
<evidence type="ECO:0000256" key="1">
    <source>
        <dbReference type="SAM" id="MobiDB-lite"/>
    </source>
</evidence>
<feature type="compositionally biased region" description="Low complexity" evidence="1">
    <location>
        <begin position="77"/>
        <end position="90"/>
    </location>
</feature>
<evidence type="ECO:0000313" key="2">
    <source>
        <dbReference type="EMBL" id="GMF11769.1"/>
    </source>
</evidence>
<evidence type="ECO:0000313" key="3">
    <source>
        <dbReference type="Proteomes" id="UP001165083"/>
    </source>
</evidence>
<organism evidence="2 3">
    <name type="scientific">Phytophthora lilii</name>
    <dbReference type="NCBI Taxonomy" id="2077276"/>
    <lineage>
        <taxon>Eukaryota</taxon>
        <taxon>Sar</taxon>
        <taxon>Stramenopiles</taxon>
        <taxon>Oomycota</taxon>
        <taxon>Peronosporomycetes</taxon>
        <taxon>Peronosporales</taxon>
        <taxon>Peronosporaceae</taxon>
        <taxon>Phytophthora</taxon>
    </lineage>
</organism>
<dbReference type="EMBL" id="BSXW01000087">
    <property type="protein sequence ID" value="GMF11769.1"/>
    <property type="molecule type" value="Genomic_DNA"/>
</dbReference>
<proteinExistence type="predicted"/>
<dbReference type="Proteomes" id="UP001165083">
    <property type="component" value="Unassembled WGS sequence"/>
</dbReference>
<reference evidence="2" key="1">
    <citation type="submission" date="2023-04" db="EMBL/GenBank/DDBJ databases">
        <title>Phytophthora lilii NBRC 32176.</title>
        <authorList>
            <person name="Ichikawa N."/>
            <person name="Sato H."/>
            <person name="Tonouchi N."/>
        </authorList>
    </citation>
    <scope>NUCLEOTIDE SEQUENCE</scope>
    <source>
        <strain evidence="2">NBRC 32176</strain>
    </source>
</reference>
<keyword evidence="3" id="KW-1185">Reference proteome</keyword>
<comment type="caution">
    <text evidence="2">The sequence shown here is derived from an EMBL/GenBank/DDBJ whole genome shotgun (WGS) entry which is preliminary data.</text>
</comment>
<sequence>MPRQVPELFRSVAASTEHQSHCPVLGGLLIGRGGVLQGTTSCAKALPRTEAAKPKSGCPVMAVDQSEANSMAPGAIPSPDTSSAPTSASSWRGQLPSVSWTPDRTFGCVLEYTPEYTSTQVTKPSGLVLLVKLAGIQAGRFLVTWT</sequence>
<accession>A0A9W6WPM5</accession>
<dbReference type="AlphaFoldDB" id="A0A9W6WPM5"/>
<feature type="region of interest" description="Disordered" evidence="1">
    <location>
        <begin position="69"/>
        <end position="94"/>
    </location>
</feature>
<gene>
    <name evidence="2" type="ORF">Plil01_000244400</name>
</gene>
<name>A0A9W6WPM5_9STRA</name>